<dbReference type="AlphaFoldDB" id="A0A9W7FM05"/>
<accession>A0A9W7FM05</accession>
<organism evidence="2 3">
    <name type="scientific">Triparma verrucosa</name>
    <dbReference type="NCBI Taxonomy" id="1606542"/>
    <lineage>
        <taxon>Eukaryota</taxon>
        <taxon>Sar</taxon>
        <taxon>Stramenopiles</taxon>
        <taxon>Ochrophyta</taxon>
        <taxon>Bolidophyceae</taxon>
        <taxon>Parmales</taxon>
        <taxon>Triparmaceae</taxon>
        <taxon>Triparma</taxon>
    </lineage>
</organism>
<evidence type="ECO:0000313" key="2">
    <source>
        <dbReference type="EMBL" id="GMI14441.1"/>
    </source>
</evidence>
<reference evidence="3" key="1">
    <citation type="journal article" date="2023" name="Commun. Biol.">
        <title>Genome analysis of Parmales, the sister group of diatoms, reveals the evolutionary specialization of diatoms from phago-mixotrophs to photoautotrophs.</title>
        <authorList>
            <person name="Ban H."/>
            <person name="Sato S."/>
            <person name="Yoshikawa S."/>
            <person name="Yamada K."/>
            <person name="Nakamura Y."/>
            <person name="Ichinomiya M."/>
            <person name="Sato N."/>
            <person name="Blanc-Mathieu R."/>
            <person name="Endo H."/>
            <person name="Kuwata A."/>
            <person name="Ogata H."/>
        </authorList>
    </citation>
    <scope>NUCLEOTIDE SEQUENCE [LARGE SCALE GENOMIC DNA]</scope>
    <source>
        <strain evidence="3">NIES 3699</strain>
    </source>
</reference>
<evidence type="ECO:0000256" key="1">
    <source>
        <dbReference type="SAM" id="MobiDB-lite"/>
    </source>
</evidence>
<evidence type="ECO:0000313" key="3">
    <source>
        <dbReference type="Proteomes" id="UP001165160"/>
    </source>
</evidence>
<sequence>MFAVLPSLALLTDEQVLKFDTQAFPLNEMTAKQLDVGVSTISTGKLHECALHLGIEPPGAAASKGPWRHLVQDRWKHNPHRSEINSCYLRWLKEVIGPLMLAKGETEMWYSTELLIRFHTPCPLSLQSPPPPPRLQDPSKNGSTRPYGKRKGVNRRGISTKRHSDRDYGHPSGELNVWLPLNDHAYGTNSLFRDRKPWAGEGSSRPFDLRYGEYVLWYGNGCPHETRMNVTDVTRVSFDFRVIPGTLFEERGACRTFDCRGTYFSKMLL</sequence>
<comment type="caution">
    <text evidence="2">The sequence shown here is derived from an EMBL/GenBank/DDBJ whole genome shotgun (WGS) entry which is preliminary data.</text>
</comment>
<feature type="compositionally biased region" description="Basic residues" evidence="1">
    <location>
        <begin position="147"/>
        <end position="161"/>
    </location>
</feature>
<keyword evidence="3" id="KW-1185">Reference proteome</keyword>
<dbReference type="Proteomes" id="UP001165160">
    <property type="component" value="Unassembled WGS sequence"/>
</dbReference>
<dbReference type="SUPFAM" id="SSF51197">
    <property type="entry name" value="Clavaminate synthase-like"/>
    <property type="match status" value="1"/>
</dbReference>
<proteinExistence type="predicted"/>
<name>A0A9W7FM05_9STRA</name>
<dbReference type="EMBL" id="BRXX01000499">
    <property type="protein sequence ID" value="GMI14441.1"/>
    <property type="molecule type" value="Genomic_DNA"/>
</dbReference>
<gene>
    <name evidence="2" type="ORF">TrVE_jg13221</name>
</gene>
<feature type="region of interest" description="Disordered" evidence="1">
    <location>
        <begin position="126"/>
        <end position="169"/>
    </location>
</feature>
<protein>
    <submittedName>
        <fullName evidence="2">Uncharacterized protein</fullName>
    </submittedName>
</protein>